<comment type="subcellular location">
    <subcellularLocation>
        <location evidence="1">Cell membrane</location>
        <topology evidence="1">Multi-pass membrane protein</topology>
    </subcellularLocation>
</comment>
<dbReference type="PANTHER" id="PTHR33281:SF19">
    <property type="entry name" value="VOLTAGE-DEPENDENT ANION CHANNEL-FORMING PROTEIN YNEE"/>
    <property type="match status" value="1"/>
</dbReference>
<keyword evidence="5 9" id="KW-1133">Transmembrane helix</keyword>
<sequence length="461" mass="52855">MRRSGSSADSIQAYFRKRKRENILKDEPYAFEHWQRQRSFRRYTDPFDCWVVVLNVFWPVTFVVLAAVGVGLYKKLGQQRHGFPYFRENSNAVEYGLPFTTTSFAIALLLVFRTNESYRRWWDARRNVGRLCTGMRNIVRQGIAWFPTEQNALLQALQRWAIVLPHMMLFHVCEGHDMDCILKPLLLPNELDWIKEQDRPTFGVTACLTRIVQTAKITNEQQQSMDLEIKGGLSEFGASDDILRQPLPVAYTRHTSRFLIIWLLCLPVAIWQVYEWATPVIAGAVAFFLLGIEHIGIMIEEPFSILPIDKIASRLRADIEEMIENNQKAKRLVMECGDQMSPHLPESTQLRLDAARRSSKRHSSLPLPFLSEQNPFMPSPPTELYMAPSAHPLETHPHQNIQIHHGPYQLQSSRPAQVPRAQSLQLERDSAADSAGVGLLSGRRLSAEYDRPAPSKSLRSL</sequence>
<accession>A0AAW1TD28</accession>
<feature type="transmembrane region" description="Helical" evidence="9">
    <location>
        <begin position="93"/>
        <end position="112"/>
    </location>
</feature>
<feature type="transmembrane region" description="Helical" evidence="9">
    <location>
        <begin position="258"/>
        <end position="274"/>
    </location>
</feature>
<keyword evidence="3" id="KW-1003">Cell membrane</keyword>
<keyword evidence="7 9" id="KW-0472">Membrane</keyword>
<comment type="caution">
    <text evidence="10">The sequence shown here is derived from an EMBL/GenBank/DDBJ whole genome shotgun (WGS) entry which is preliminary data.</text>
</comment>
<evidence type="ECO:0000256" key="5">
    <source>
        <dbReference type="ARBA" id="ARBA00022989"/>
    </source>
</evidence>
<protein>
    <recommendedName>
        <fullName evidence="12">Bestrophin homolog</fullName>
    </recommendedName>
</protein>
<keyword evidence="4 9" id="KW-0812">Transmembrane</keyword>
<keyword evidence="6" id="KW-0406">Ion transport</keyword>
<organism evidence="10 11">
    <name type="scientific">Apatococcus fuscideae</name>
    <dbReference type="NCBI Taxonomy" id="2026836"/>
    <lineage>
        <taxon>Eukaryota</taxon>
        <taxon>Viridiplantae</taxon>
        <taxon>Chlorophyta</taxon>
        <taxon>core chlorophytes</taxon>
        <taxon>Trebouxiophyceae</taxon>
        <taxon>Chlorellales</taxon>
        <taxon>Chlorellaceae</taxon>
        <taxon>Apatococcus</taxon>
    </lineage>
</organism>
<keyword evidence="2" id="KW-0813">Transport</keyword>
<evidence type="ECO:0000313" key="10">
    <source>
        <dbReference type="EMBL" id="KAK9866713.1"/>
    </source>
</evidence>
<dbReference type="InterPro" id="IPR044669">
    <property type="entry name" value="YneE/VCCN1/2-like"/>
</dbReference>
<gene>
    <name evidence="10" type="ORF">WJX84_001390</name>
</gene>
<evidence type="ECO:0000313" key="11">
    <source>
        <dbReference type="Proteomes" id="UP001485043"/>
    </source>
</evidence>
<dbReference type="Pfam" id="PF25539">
    <property type="entry name" value="Bestrophin_2"/>
    <property type="match status" value="1"/>
</dbReference>
<dbReference type="PANTHER" id="PTHR33281">
    <property type="entry name" value="UPF0187 PROTEIN YNEE"/>
    <property type="match status" value="1"/>
</dbReference>
<feature type="transmembrane region" description="Helical" evidence="9">
    <location>
        <begin position="47"/>
        <end position="73"/>
    </location>
</feature>
<feature type="compositionally biased region" description="Polar residues" evidence="8">
    <location>
        <begin position="410"/>
        <end position="425"/>
    </location>
</feature>
<evidence type="ECO:0000256" key="8">
    <source>
        <dbReference type="SAM" id="MobiDB-lite"/>
    </source>
</evidence>
<dbReference type="AlphaFoldDB" id="A0AAW1TD28"/>
<evidence type="ECO:0000256" key="4">
    <source>
        <dbReference type="ARBA" id="ARBA00022692"/>
    </source>
</evidence>
<dbReference type="EMBL" id="JALJOV010000138">
    <property type="protein sequence ID" value="KAK9866713.1"/>
    <property type="molecule type" value="Genomic_DNA"/>
</dbReference>
<evidence type="ECO:0000256" key="3">
    <source>
        <dbReference type="ARBA" id="ARBA00022475"/>
    </source>
</evidence>
<evidence type="ECO:0000256" key="9">
    <source>
        <dbReference type="SAM" id="Phobius"/>
    </source>
</evidence>
<feature type="region of interest" description="Disordered" evidence="8">
    <location>
        <begin position="410"/>
        <end position="461"/>
    </location>
</feature>
<evidence type="ECO:0008006" key="12">
    <source>
        <dbReference type="Google" id="ProtNLM"/>
    </source>
</evidence>
<keyword evidence="11" id="KW-1185">Reference proteome</keyword>
<evidence type="ECO:0000256" key="6">
    <source>
        <dbReference type="ARBA" id="ARBA00023065"/>
    </source>
</evidence>
<dbReference type="GO" id="GO:0005886">
    <property type="term" value="C:plasma membrane"/>
    <property type="evidence" value="ECO:0007669"/>
    <property type="project" value="UniProtKB-SubCell"/>
</dbReference>
<name>A0AAW1TD28_9CHLO</name>
<reference evidence="10 11" key="1">
    <citation type="journal article" date="2024" name="Nat. Commun.">
        <title>Phylogenomics reveals the evolutionary origins of lichenization in chlorophyte algae.</title>
        <authorList>
            <person name="Puginier C."/>
            <person name="Libourel C."/>
            <person name="Otte J."/>
            <person name="Skaloud P."/>
            <person name="Haon M."/>
            <person name="Grisel S."/>
            <person name="Petersen M."/>
            <person name="Berrin J.G."/>
            <person name="Delaux P.M."/>
            <person name="Dal Grande F."/>
            <person name="Keller J."/>
        </authorList>
    </citation>
    <scope>NUCLEOTIDE SEQUENCE [LARGE SCALE GENOMIC DNA]</scope>
    <source>
        <strain evidence="10 11">SAG 2523</strain>
    </source>
</reference>
<dbReference type="GO" id="GO:0005254">
    <property type="term" value="F:chloride channel activity"/>
    <property type="evidence" value="ECO:0007669"/>
    <property type="project" value="InterPro"/>
</dbReference>
<evidence type="ECO:0000256" key="2">
    <source>
        <dbReference type="ARBA" id="ARBA00022448"/>
    </source>
</evidence>
<evidence type="ECO:0000256" key="7">
    <source>
        <dbReference type="ARBA" id="ARBA00023136"/>
    </source>
</evidence>
<evidence type="ECO:0000256" key="1">
    <source>
        <dbReference type="ARBA" id="ARBA00004651"/>
    </source>
</evidence>
<dbReference type="Proteomes" id="UP001485043">
    <property type="component" value="Unassembled WGS sequence"/>
</dbReference>
<proteinExistence type="predicted"/>